<dbReference type="InterPro" id="IPR008380">
    <property type="entry name" value="HAD-SF_hydro_IG_5-nucl"/>
</dbReference>
<sequence>MLFSALGVMWRLLHDGHVAGSCDVFTELMGAKGKDVLYIGDHIFGDILKSKKIRGWRTFLVVPELVQELHVWTDKCQLFAELQTLDVMLGDMYKNLDSSAKEKPDISKLRADIRDVTHKMDLSYGMMGSLFRSGSRQTFFSSQVVRYADLYAASFLNLIYYPFSYMFRAPAMLVSTSD</sequence>
<dbReference type="Gene3D" id="3.40.50.1000">
    <property type="entry name" value="HAD superfamily/HAD-like"/>
    <property type="match status" value="1"/>
</dbReference>
<evidence type="ECO:0000256" key="2">
    <source>
        <dbReference type="ARBA" id="ARBA00022723"/>
    </source>
</evidence>
<dbReference type="InterPro" id="IPR023214">
    <property type="entry name" value="HAD_sf"/>
</dbReference>
<evidence type="ECO:0000313" key="6">
    <source>
        <dbReference type="Proteomes" id="UP001159363"/>
    </source>
</evidence>
<reference evidence="5 6" key="1">
    <citation type="submission" date="2023-02" db="EMBL/GenBank/DDBJ databases">
        <title>LHISI_Scaffold_Assembly.</title>
        <authorList>
            <person name="Stuart O.P."/>
            <person name="Cleave R."/>
            <person name="Magrath M.J.L."/>
            <person name="Mikheyev A.S."/>
        </authorList>
    </citation>
    <scope>NUCLEOTIDE SEQUENCE [LARGE SCALE GENOMIC DNA]</scope>
    <source>
        <strain evidence="5">Daus_M_001</strain>
        <tissue evidence="5">Leg muscle</tissue>
    </source>
</reference>
<comment type="caution">
    <text evidence="5">The sequence shown here is derived from an EMBL/GenBank/DDBJ whole genome shotgun (WGS) entry which is preliminary data.</text>
</comment>
<comment type="similarity">
    <text evidence="1">Belongs to the 5'(3')-deoxyribonucleotidase family.</text>
</comment>
<evidence type="ECO:0000256" key="4">
    <source>
        <dbReference type="ARBA" id="ARBA00022842"/>
    </source>
</evidence>
<dbReference type="PANTHER" id="PTHR12103">
    <property type="entry name" value="5'-NUCLEOTIDASE DOMAIN-CONTAINING"/>
    <property type="match status" value="1"/>
</dbReference>
<keyword evidence="4" id="KW-0460">Magnesium</keyword>
<keyword evidence="6" id="KW-1185">Reference proteome</keyword>
<evidence type="ECO:0008006" key="7">
    <source>
        <dbReference type="Google" id="ProtNLM"/>
    </source>
</evidence>
<evidence type="ECO:0000256" key="1">
    <source>
        <dbReference type="ARBA" id="ARBA00009589"/>
    </source>
</evidence>
<organism evidence="5 6">
    <name type="scientific">Dryococelus australis</name>
    <dbReference type="NCBI Taxonomy" id="614101"/>
    <lineage>
        <taxon>Eukaryota</taxon>
        <taxon>Metazoa</taxon>
        <taxon>Ecdysozoa</taxon>
        <taxon>Arthropoda</taxon>
        <taxon>Hexapoda</taxon>
        <taxon>Insecta</taxon>
        <taxon>Pterygota</taxon>
        <taxon>Neoptera</taxon>
        <taxon>Polyneoptera</taxon>
        <taxon>Phasmatodea</taxon>
        <taxon>Verophasmatodea</taxon>
        <taxon>Anareolatae</taxon>
        <taxon>Phasmatidae</taxon>
        <taxon>Eurycanthinae</taxon>
        <taxon>Dryococelus</taxon>
    </lineage>
</organism>
<protein>
    <recommendedName>
        <fullName evidence="7">5'-nucleotidase</fullName>
    </recommendedName>
</protein>
<evidence type="ECO:0000256" key="3">
    <source>
        <dbReference type="ARBA" id="ARBA00022801"/>
    </source>
</evidence>
<dbReference type="InterPro" id="IPR036412">
    <property type="entry name" value="HAD-like_sf"/>
</dbReference>
<keyword evidence="2" id="KW-0479">Metal-binding</keyword>
<accession>A0ABQ9HB21</accession>
<proteinExistence type="inferred from homology"/>
<keyword evidence="3" id="KW-0378">Hydrolase</keyword>
<gene>
    <name evidence="5" type="ORF">PR048_017987</name>
</gene>
<dbReference type="SUPFAM" id="SSF56784">
    <property type="entry name" value="HAD-like"/>
    <property type="match status" value="1"/>
</dbReference>
<name>A0ABQ9HB21_9NEOP</name>
<dbReference type="EMBL" id="JARBHB010000006">
    <property type="protein sequence ID" value="KAJ8881505.1"/>
    <property type="molecule type" value="Genomic_DNA"/>
</dbReference>
<dbReference type="Pfam" id="PF05761">
    <property type="entry name" value="5_nucleotid"/>
    <property type="match status" value="1"/>
</dbReference>
<dbReference type="PANTHER" id="PTHR12103:SF15">
    <property type="entry name" value="CYTOSOLIC PURINE 5'-NUCLEOTIDASE"/>
    <property type="match status" value="1"/>
</dbReference>
<dbReference type="Proteomes" id="UP001159363">
    <property type="component" value="Chromosome 5"/>
</dbReference>
<evidence type="ECO:0000313" key="5">
    <source>
        <dbReference type="EMBL" id="KAJ8881505.1"/>
    </source>
</evidence>